<evidence type="ECO:0000256" key="3">
    <source>
        <dbReference type="ARBA" id="ARBA00009479"/>
    </source>
</evidence>
<evidence type="ECO:0008006" key="10">
    <source>
        <dbReference type="Google" id="ProtNLM"/>
    </source>
</evidence>
<keyword evidence="4" id="KW-0963">Cytoplasm</keyword>
<protein>
    <recommendedName>
        <fullName evidence="10">Translation elongation factor P/YeiP central domain-containing protein</fullName>
    </recommendedName>
</protein>
<keyword evidence="5" id="KW-0251">Elongation factor</keyword>
<feature type="domain" description="Translation elongation factor P/YeiP central" evidence="8">
    <location>
        <begin position="69"/>
        <end position="123"/>
    </location>
</feature>
<dbReference type="PROSITE" id="PS01275">
    <property type="entry name" value="EFP"/>
    <property type="match status" value="1"/>
</dbReference>
<comment type="subcellular location">
    <subcellularLocation>
        <location evidence="1">Cytoplasm</location>
    </subcellularLocation>
</comment>
<dbReference type="Gene3D" id="2.30.30.30">
    <property type="match status" value="1"/>
</dbReference>
<dbReference type="PANTHER" id="PTHR30053:SF12">
    <property type="entry name" value="ELONGATION FACTOR P (EF-P) FAMILY PROTEIN"/>
    <property type="match status" value="1"/>
</dbReference>
<dbReference type="GO" id="GO:0043043">
    <property type="term" value="P:peptide biosynthetic process"/>
    <property type="evidence" value="ECO:0007669"/>
    <property type="project" value="InterPro"/>
</dbReference>
<evidence type="ECO:0000256" key="6">
    <source>
        <dbReference type="ARBA" id="ARBA00022917"/>
    </source>
</evidence>
<dbReference type="InterPro" id="IPR013185">
    <property type="entry name" value="Transl_elong_KOW-like"/>
</dbReference>
<dbReference type="InterPro" id="IPR011768">
    <property type="entry name" value="Transl_elongation_fac_P"/>
</dbReference>
<dbReference type="NCBIfam" id="NF001810">
    <property type="entry name" value="PRK00529.1"/>
    <property type="match status" value="1"/>
</dbReference>
<dbReference type="AlphaFoldDB" id="A0A381VN76"/>
<organism evidence="9">
    <name type="scientific">marine metagenome</name>
    <dbReference type="NCBI Taxonomy" id="408172"/>
    <lineage>
        <taxon>unclassified sequences</taxon>
        <taxon>metagenomes</taxon>
        <taxon>ecological metagenomes</taxon>
    </lineage>
</organism>
<evidence type="ECO:0000256" key="2">
    <source>
        <dbReference type="ARBA" id="ARBA00004815"/>
    </source>
</evidence>
<dbReference type="InterPro" id="IPR020599">
    <property type="entry name" value="Transl_elong_fac_P/YeiP"/>
</dbReference>
<dbReference type="GO" id="GO:0003746">
    <property type="term" value="F:translation elongation factor activity"/>
    <property type="evidence" value="ECO:0007669"/>
    <property type="project" value="UniProtKB-KW"/>
</dbReference>
<dbReference type="SUPFAM" id="SSF50104">
    <property type="entry name" value="Translation proteins SH3-like domain"/>
    <property type="match status" value="1"/>
</dbReference>
<dbReference type="FunFam" id="2.30.30.30:FF:000003">
    <property type="entry name" value="Elongation factor P"/>
    <property type="match status" value="1"/>
</dbReference>
<dbReference type="InterPro" id="IPR001059">
    <property type="entry name" value="Transl_elong_P/YeiP_cen"/>
</dbReference>
<dbReference type="Pfam" id="PF09285">
    <property type="entry name" value="Elong-fact-P_C"/>
    <property type="match status" value="1"/>
</dbReference>
<evidence type="ECO:0000313" key="9">
    <source>
        <dbReference type="EMBL" id="SVA41511.1"/>
    </source>
</evidence>
<comment type="pathway">
    <text evidence="2">Protein biosynthesis; polypeptide chain elongation.</text>
</comment>
<dbReference type="PIRSF" id="PIRSF005901">
    <property type="entry name" value="EF-P"/>
    <property type="match status" value="1"/>
</dbReference>
<dbReference type="UniPathway" id="UPA00345"/>
<comment type="similarity">
    <text evidence="3">Belongs to the elongation factor P family.</text>
</comment>
<gene>
    <name evidence="9" type="ORF">METZ01_LOCUS94365</name>
</gene>
<dbReference type="CDD" id="cd05794">
    <property type="entry name" value="S1_EF-P_repeat_2"/>
    <property type="match status" value="1"/>
</dbReference>
<dbReference type="Pfam" id="PF01132">
    <property type="entry name" value="EFP"/>
    <property type="match status" value="1"/>
</dbReference>
<feature type="domain" description="Elongation factor P C-terminal" evidence="7">
    <location>
        <begin position="131"/>
        <end position="186"/>
    </location>
</feature>
<name>A0A381VN76_9ZZZZ</name>
<evidence type="ECO:0000259" key="8">
    <source>
        <dbReference type="SMART" id="SM01185"/>
    </source>
</evidence>
<dbReference type="Pfam" id="PF08207">
    <property type="entry name" value="EFP_N"/>
    <property type="match status" value="1"/>
</dbReference>
<dbReference type="InterPro" id="IPR008991">
    <property type="entry name" value="Translation_prot_SH3-like_sf"/>
</dbReference>
<dbReference type="PANTHER" id="PTHR30053">
    <property type="entry name" value="ELONGATION FACTOR P"/>
    <property type="match status" value="1"/>
</dbReference>
<dbReference type="SUPFAM" id="SSF50249">
    <property type="entry name" value="Nucleic acid-binding proteins"/>
    <property type="match status" value="2"/>
</dbReference>
<reference evidence="9" key="1">
    <citation type="submission" date="2018-05" db="EMBL/GenBank/DDBJ databases">
        <authorList>
            <person name="Lanie J.A."/>
            <person name="Ng W.-L."/>
            <person name="Kazmierczak K.M."/>
            <person name="Andrzejewski T.M."/>
            <person name="Davidsen T.M."/>
            <person name="Wayne K.J."/>
            <person name="Tettelin H."/>
            <person name="Glass J.I."/>
            <person name="Rusch D."/>
            <person name="Podicherti R."/>
            <person name="Tsui H.-C.T."/>
            <person name="Winkler M.E."/>
        </authorList>
    </citation>
    <scope>NUCLEOTIDE SEQUENCE</scope>
</reference>
<dbReference type="FunFam" id="2.40.50.140:FF:000004">
    <property type="entry name" value="Elongation factor P"/>
    <property type="match status" value="1"/>
</dbReference>
<dbReference type="InterPro" id="IPR015365">
    <property type="entry name" value="Elong-fact-P_C"/>
</dbReference>
<dbReference type="FunFam" id="2.40.50.140:FF:000009">
    <property type="entry name" value="Elongation factor P"/>
    <property type="match status" value="1"/>
</dbReference>
<keyword evidence="6" id="KW-0648">Protein biosynthesis</keyword>
<dbReference type="EMBL" id="UINC01009250">
    <property type="protein sequence ID" value="SVA41511.1"/>
    <property type="molecule type" value="Genomic_DNA"/>
</dbReference>
<dbReference type="InterPro" id="IPR013852">
    <property type="entry name" value="Transl_elong_P/YeiP_CS"/>
</dbReference>
<dbReference type="InterPro" id="IPR014722">
    <property type="entry name" value="Rib_uL2_dom2"/>
</dbReference>
<evidence type="ECO:0000259" key="7">
    <source>
        <dbReference type="SMART" id="SM00841"/>
    </source>
</evidence>
<evidence type="ECO:0000256" key="1">
    <source>
        <dbReference type="ARBA" id="ARBA00004496"/>
    </source>
</evidence>
<dbReference type="NCBIfam" id="TIGR00038">
    <property type="entry name" value="efp"/>
    <property type="match status" value="1"/>
</dbReference>
<dbReference type="SMART" id="SM01185">
    <property type="entry name" value="EFP"/>
    <property type="match status" value="1"/>
</dbReference>
<evidence type="ECO:0000256" key="4">
    <source>
        <dbReference type="ARBA" id="ARBA00022490"/>
    </source>
</evidence>
<proteinExistence type="inferred from homology"/>
<accession>A0A381VN76</accession>
<sequence>MVSYNSGDFKNGLKVLIEGEPFSIVESEFHKPGKGQAFNKLKLKNLKNGRVLEKTVKIGASLEAADVNIREMQYLYSDGQYWHFMDIESYEQLAIGAQIIEEIKFWIVEESICSVTLWNDQAISVEPPNNVEVKITETEPGFRGDTAQGGVKPAVIETGATIRVPLFIDQGELIRVDTRTGEYLSRVNK</sequence>
<dbReference type="HAMAP" id="MF_00141">
    <property type="entry name" value="EF_P"/>
    <property type="match status" value="1"/>
</dbReference>
<dbReference type="GO" id="GO:0005829">
    <property type="term" value="C:cytosol"/>
    <property type="evidence" value="ECO:0007669"/>
    <property type="project" value="UniProtKB-ARBA"/>
</dbReference>
<evidence type="ECO:0000256" key="5">
    <source>
        <dbReference type="ARBA" id="ARBA00022768"/>
    </source>
</evidence>
<dbReference type="Gene3D" id="2.40.50.140">
    <property type="entry name" value="Nucleic acid-binding proteins"/>
    <property type="match status" value="2"/>
</dbReference>
<dbReference type="CDD" id="cd04470">
    <property type="entry name" value="S1_EF-P_repeat_1"/>
    <property type="match status" value="1"/>
</dbReference>
<dbReference type="InterPro" id="IPR012340">
    <property type="entry name" value="NA-bd_OB-fold"/>
</dbReference>
<dbReference type="SMART" id="SM00841">
    <property type="entry name" value="Elong-fact-P_C"/>
    <property type="match status" value="1"/>
</dbReference>